<dbReference type="GO" id="GO:0090560">
    <property type="term" value="F:2-(3-amino-3-carboxypropyl)histidine synthase activity"/>
    <property type="evidence" value="ECO:0007669"/>
    <property type="project" value="UniProtKB-UniRule"/>
</dbReference>
<keyword evidence="10" id="KW-0004">4Fe-4S</keyword>
<keyword evidence="4 10" id="KW-0808">Transferase</keyword>
<dbReference type="PANTHER" id="PTHR10762">
    <property type="entry name" value="DIPHTHAMIDE BIOSYNTHESIS PROTEIN"/>
    <property type="match status" value="1"/>
</dbReference>
<protein>
    <recommendedName>
        <fullName evidence="3 10">2-(3-amino-3-carboxypropyl)histidine synthase</fullName>
        <ecNumber evidence="3 10">2.5.1.108</ecNumber>
    </recommendedName>
</protein>
<dbReference type="SFLD" id="SFLDS00032">
    <property type="entry name" value="Radical_SAM_3-amino-3-carboxyp"/>
    <property type="match status" value="1"/>
</dbReference>
<dbReference type="InterPro" id="IPR042264">
    <property type="entry name" value="DPH1/DPH2_2"/>
</dbReference>
<proteinExistence type="inferred from homology"/>
<comment type="pathway">
    <text evidence="2 10">Protein modification; peptidyl-diphthamide biosynthesis.</text>
</comment>
<dbReference type="InterPro" id="IPR016435">
    <property type="entry name" value="DPH1/DPH2"/>
</dbReference>
<evidence type="ECO:0000313" key="12">
    <source>
        <dbReference type="Proteomes" id="UP000608579"/>
    </source>
</evidence>
<dbReference type="FunFam" id="3.40.50.11860:FF:000001">
    <property type="entry name" value="2-(3-amino-3-carboxypropyl)histidine synthase subunit 2"/>
    <property type="match status" value="1"/>
</dbReference>
<dbReference type="NCBIfam" id="TIGR03682">
    <property type="entry name" value="arCOG04112"/>
    <property type="match status" value="1"/>
</dbReference>
<dbReference type="Pfam" id="PF01866">
    <property type="entry name" value="Diphthamide_syn"/>
    <property type="match status" value="1"/>
</dbReference>
<reference evidence="11" key="1">
    <citation type="journal article" date="2020" name="ISME J.">
        <title>Gammaproteobacteria mediating utilization of methyl-, sulfur- and petroleum organic compounds in deep ocean hydrothermal plumes.</title>
        <authorList>
            <person name="Zhou Z."/>
            <person name="Liu Y."/>
            <person name="Pan J."/>
            <person name="Cron B.R."/>
            <person name="Toner B.M."/>
            <person name="Anantharaman K."/>
            <person name="Breier J.A."/>
            <person name="Dick G.J."/>
            <person name="Li M."/>
        </authorList>
    </citation>
    <scope>NUCLEOTIDE SEQUENCE</scope>
    <source>
        <strain evidence="11">SZUA-1515</strain>
    </source>
</reference>
<name>A0A832ZWB1_CALS0</name>
<evidence type="ECO:0000313" key="11">
    <source>
        <dbReference type="EMBL" id="HIQ29631.1"/>
    </source>
</evidence>
<keyword evidence="6 10" id="KW-0479">Metal-binding</keyword>
<dbReference type="GO" id="GO:0017183">
    <property type="term" value="P:protein histidyl modification to diphthamide"/>
    <property type="evidence" value="ECO:0007669"/>
    <property type="project" value="UniProtKB-UniRule"/>
</dbReference>
<gene>
    <name evidence="11" type="primary">dph2</name>
    <name evidence="11" type="ORF">EYH45_03605</name>
</gene>
<evidence type="ECO:0000256" key="1">
    <source>
        <dbReference type="ARBA" id="ARBA00001966"/>
    </source>
</evidence>
<dbReference type="AlphaFoldDB" id="A0A832ZWB1"/>
<dbReference type="EC" id="2.5.1.108" evidence="3 10"/>
<evidence type="ECO:0000256" key="8">
    <source>
        <dbReference type="ARBA" id="ARBA00023014"/>
    </source>
</evidence>
<comment type="caution">
    <text evidence="11">The sequence shown here is derived from an EMBL/GenBank/DDBJ whole genome shotgun (WGS) entry which is preliminary data.</text>
</comment>
<comment type="similarity">
    <text evidence="10">Belongs to the DPH1/DPH2 family.</text>
</comment>
<dbReference type="GO" id="GO:0046872">
    <property type="term" value="F:metal ion binding"/>
    <property type="evidence" value="ECO:0007669"/>
    <property type="project" value="UniProtKB-KW"/>
</dbReference>
<accession>A0A832ZWB1</accession>
<evidence type="ECO:0000256" key="7">
    <source>
        <dbReference type="ARBA" id="ARBA00023004"/>
    </source>
</evidence>
<dbReference type="EMBL" id="DQVM01000069">
    <property type="protein sequence ID" value="HIQ29631.1"/>
    <property type="molecule type" value="Genomic_DNA"/>
</dbReference>
<keyword evidence="5 10" id="KW-0949">S-adenosyl-L-methionine</keyword>
<comment type="cofactor">
    <cofactor evidence="1 10">
        <name>[4Fe-4S] cluster</name>
        <dbReference type="ChEBI" id="CHEBI:49883"/>
    </cofactor>
</comment>
<dbReference type="PIRSF" id="PIRSF004967">
    <property type="entry name" value="DPH1"/>
    <property type="match status" value="1"/>
</dbReference>
<evidence type="ECO:0000256" key="6">
    <source>
        <dbReference type="ARBA" id="ARBA00022723"/>
    </source>
</evidence>
<comment type="function">
    <text evidence="10">Catalyzes the first step of diphthamide biosynthesis, i.e. the transfer of the 3-amino-3-carboxypropyl group from S-adenosyl-L-methionine (SAM) to the C2 position of the imidazole ring of the target histidine residue in translation elongation factor 2 (EF-2).</text>
</comment>
<evidence type="ECO:0000256" key="5">
    <source>
        <dbReference type="ARBA" id="ARBA00022691"/>
    </source>
</evidence>
<evidence type="ECO:0000256" key="2">
    <source>
        <dbReference type="ARBA" id="ARBA00005156"/>
    </source>
</evidence>
<sequence length="388" mass="43678">MRFNKKRRKLEIRAWYRVDLIVGAYTVDTTQIRKALLKLGAKRLLIQSPLGLRAVATELAKTLEAEGYSVLLSNSACWGACDVAYQEAENLEADAIIHLGHTKFMKHDKIPTIYIPCHYWNPAPLINLIPRISNVLNDAGARRIGLGASIQWSIHLELVKTELKKSGIEALTHEPKMFAVEEAQVLGCDYTALKPLEDKVDAFVVVGSVFHALGMALVSDKPTYAIDPAAQSIRELTENKRRIINQRYANIMKFKEAERIGIIVSTKPGQKRINIVNPIARILQNHGKEVYVISADEVNEQLIIEYGLDAYVNTACPRLSIEDQVRFSRPLLLPAEVLVAVGILEWSFLVEKGLIMFPWAYSDENSKTVWRLIAGEAYGRRQVSQYEV</sequence>
<dbReference type="Gene3D" id="3.40.50.11840">
    <property type="entry name" value="Diphthamide synthesis DPH1/DPH2 domain 1"/>
    <property type="match status" value="1"/>
</dbReference>
<evidence type="ECO:0000256" key="4">
    <source>
        <dbReference type="ARBA" id="ARBA00022679"/>
    </source>
</evidence>
<dbReference type="InterPro" id="IPR022428">
    <property type="entry name" value="Dph2_arc"/>
</dbReference>
<evidence type="ECO:0000256" key="9">
    <source>
        <dbReference type="ARBA" id="ARBA00048403"/>
    </source>
</evidence>
<dbReference type="Gene3D" id="3.40.50.11860">
    <property type="entry name" value="Diphthamide synthesis DPH1/DPH2 domain 3"/>
    <property type="match status" value="1"/>
</dbReference>
<dbReference type="Gene3D" id="3.40.50.11850">
    <property type="entry name" value="Diphthamide synthesis DPH1/DPH2 domain 2"/>
    <property type="match status" value="1"/>
</dbReference>
<organism evidence="11 12">
    <name type="scientific">Caldiarchaeum subterraneum</name>
    <dbReference type="NCBI Taxonomy" id="311458"/>
    <lineage>
        <taxon>Archaea</taxon>
        <taxon>Nitrososphaerota</taxon>
        <taxon>Candidatus Caldarchaeales</taxon>
        <taxon>Candidatus Caldarchaeaceae</taxon>
        <taxon>Candidatus Caldarchaeum</taxon>
    </lineage>
</organism>
<dbReference type="InterPro" id="IPR042265">
    <property type="entry name" value="DPH1/DPH2_3"/>
</dbReference>
<evidence type="ECO:0000256" key="3">
    <source>
        <dbReference type="ARBA" id="ARBA00012221"/>
    </source>
</evidence>
<dbReference type="PANTHER" id="PTHR10762:SF1">
    <property type="entry name" value="2-(3-AMINO-3-CARBOXYPROPYL)HISTIDINE SYNTHASE SUBUNIT 1"/>
    <property type="match status" value="1"/>
</dbReference>
<dbReference type="InterPro" id="IPR042263">
    <property type="entry name" value="DPH1/DPH2_1"/>
</dbReference>
<dbReference type="UniPathway" id="UPA00559"/>
<dbReference type="GO" id="GO:0051539">
    <property type="term" value="F:4 iron, 4 sulfur cluster binding"/>
    <property type="evidence" value="ECO:0007669"/>
    <property type="project" value="UniProtKB-UniRule"/>
</dbReference>
<comment type="catalytic activity">
    <reaction evidence="9 10">
        <text>L-histidyl-[translation elongation factor 2] + S-adenosyl-L-methionine = 2-[(3S)-amino-3-carboxypropyl]-L-histidyl-[translation elongation factor 2] + S-methyl-5'-thioadenosine + H(+)</text>
        <dbReference type="Rhea" id="RHEA:36783"/>
        <dbReference type="Rhea" id="RHEA-COMP:9748"/>
        <dbReference type="Rhea" id="RHEA-COMP:9749"/>
        <dbReference type="ChEBI" id="CHEBI:15378"/>
        <dbReference type="ChEBI" id="CHEBI:17509"/>
        <dbReference type="ChEBI" id="CHEBI:29979"/>
        <dbReference type="ChEBI" id="CHEBI:59789"/>
        <dbReference type="ChEBI" id="CHEBI:73995"/>
        <dbReference type="EC" id="2.5.1.108"/>
    </reaction>
</comment>
<dbReference type="NCBIfam" id="TIGR00322">
    <property type="entry name" value="diphth2_R"/>
    <property type="match status" value="1"/>
</dbReference>
<keyword evidence="7 10" id="KW-0408">Iron</keyword>
<evidence type="ECO:0000256" key="10">
    <source>
        <dbReference type="PIRNR" id="PIRNR004967"/>
    </source>
</evidence>
<dbReference type="InterPro" id="IPR035435">
    <property type="entry name" value="DPH1/DPH2_euk_archaea"/>
</dbReference>
<keyword evidence="8 10" id="KW-0411">Iron-sulfur</keyword>
<dbReference type="Proteomes" id="UP000608579">
    <property type="component" value="Unassembled WGS sequence"/>
</dbReference>